<protein>
    <submittedName>
        <fullName evidence="4">Uncharacterized protein LOC106159808</fullName>
    </submittedName>
</protein>
<evidence type="ECO:0000256" key="1">
    <source>
        <dbReference type="SAM" id="Phobius"/>
    </source>
</evidence>
<feature type="transmembrane region" description="Helical" evidence="1">
    <location>
        <begin position="15"/>
        <end position="34"/>
    </location>
</feature>
<evidence type="ECO:0000313" key="3">
    <source>
        <dbReference type="Proteomes" id="UP000085678"/>
    </source>
</evidence>
<dbReference type="Gene3D" id="2.170.270.10">
    <property type="entry name" value="SET domain"/>
    <property type="match status" value="1"/>
</dbReference>
<dbReference type="PROSITE" id="PS50280">
    <property type="entry name" value="SET"/>
    <property type="match status" value="1"/>
</dbReference>
<dbReference type="KEGG" id="lak:106159808"/>
<dbReference type="RefSeq" id="XP_013391665.1">
    <property type="nucleotide sequence ID" value="XM_013536211.1"/>
</dbReference>
<dbReference type="InterPro" id="IPR001214">
    <property type="entry name" value="SET_dom"/>
</dbReference>
<dbReference type="OrthoDB" id="1028014at2759"/>
<proteinExistence type="predicted"/>
<dbReference type="AlphaFoldDB" id="A0A1S3I076"/>
<keyword evidence="3" id="KW-1185">Reference proteome</keyword>
<keyword evidence="1" id="KW-1133">Transmembrane helix</keyword>
<sequence length="250" mass="28123">MSPVDLRQGFGMRRLSWTALLVVIGGTSLYLWSWDLERDVTDFIRCRCKLFISADIKVSRIPGAGKGVFAKENISAGTLLWDIKCDAILAEDDWESCWMMPYDDKAKKFLYSLAFSVRKTLASDILLQLLSTAYLSECDVVDGSGKDTKKMQCFVISFDAFNYINHGKEDANVACPSDAMRFQHHVSAAALVAIKNITAGDEILQNYQDYHETDPFLNSIKRKLGLDFEVDLNGGSIPNLLRTRLDDKIK</sequence>
<accession>A0A1S3I076</accession>
<dbReference type="GeneID" id="106159808"/>
<dbReference type="InParanoid" id="A0A1S3I076"/>
<organism evidence="3 4">
    <name type="scientific">Lingula anatina</name>
    <name type="common">Brachiopod</name>
    <name type="synonym">Lingula unguis</name>
    <dbReference type="NCBI Taxonomy" id="7574"/>
    <lineage>
        <taxon>Eukaryota</taxon>
        <taxon>Metazoa</taxon>
        <taxon>Spiralia</taxon>
        <taxon>Lophotrochozoa</taxon>
        <taxon>Brachiopoda</taxon>
        <taxon>Linguliformea</taxon>
        <taxon>Lingulata</taxon>
        <taxon>Lingulida</taxon>
        <taxon>Linguloidea</taxon>
        <taxon>Lingulidae</taxon>
        <taxon>Lingula</taxon>
    </lineage>
</organism>
<dbReference type="InterPro" id="IPR046341">
    <property type="entry name" value="SET_dom_sf"/>
</dbReference>
<keyword evidence="1" id="KW-0472">Membrane</keyword>
<name>A0A1S3I076_LINAN</name>
<dbReference type="SUPFAM" id="SSF82199">
    <property type="entry name" value="SET domain"/>
    <property type="match status" value="1"/>
</dbReference>
<feature type="domain" description="SET" evidence="2">
    <location>
        <begin position="54"/>
        <end position="208"/>
    </location>
</feature>
<evidence type="ECO:0000313" key="4">
    <source>
        <dbReference type="RefSeq" id="XP_013391665.1"/>
    </source>
</evidence>
<reference evidence="4" key="1">
    <citation type="submission" date="2025-08" db="UniProtKB">
        <authorList>
            <consortium name="RefSeq"/>
        </authorList>
    </citation>
    <scope>IDENTIFICATION</scope>
    <source>
        <tissue evidence="4">Gonads</tissue>
    </source>
</reference>
<gene>
    <name evidence="4" type="primary">LOC106159808</name>
</gene>
<evidence type="ECO:0000259" key="2">
    <source>
        <dbReference type="PROSITE" id="PS50280"/>
    </source>
</evidence>
<dbReference type="Pfam" id="PF00856">
    <property type="entry name" value="SET"/>
    <property type="match status" value="1"/>
</dbReference>
<keyword evidence="1" id="KW-0812">Transmembrane</keyword>
<dbReference type="Proteomes" id="UP000085678">
    <property type="component" value="Unplaced"/>
</dbReference>
<dbReference type="CDD" id="cd08161">
    <property type="entry name" value="SET"/>
    <property type="match status" value="1"/>
</dbReference>